<dbReference type="AlphaFoldDB" id="X0RYX3"/>
<feature type="non-terminal residue" evidence="2">
    <location>
        <position position="1"/>
    </location>
</feature>
<dbReference type="CDD" id="cd05228">
    <property type="entry name" value="AR_FR_like_1_SDR_e"/>
    <property type="match status" value="1"/>
</dbReference>
<evidence type="ECO:0000313" key="2">
    <source>
        <dbReference type="EMBL" id="GAF74019.1"/>
    </source>
</evidence>
<sequence length="284" mass="31353">EVEKVDGDVCVPDSLRKAFEGAEIVYHCAGIISILPGQQKQLYQVNVLGTRNVVNMCLETKVKRLVYTSSIHALSEPAPGIVIDESREFNPENVLGEYSKSKTLGTLEVIKGIEKGLDAVILCPSGIIGPHDYRVSEMGKLIVDFVKGKVKAYVDGAYDFVDVRDVAEGLILACEKGKKGECYILSGQQISVRQLLKFLEEISGVKVPSFKILHQVARAAGFFNVLYCNLMKIKPLFTPFSIDVLASNSLVSCQKAQDELGYSPRSIYESIKETVQWFKQKGIV</sequence>
<protein>
    <recommendedName>
        <fullName evidence="1">NAD-dependent epimerase/dehydratase domain-containing protein</fullName>
    </recommendedName>
</protein>
<dbReference type="GO" id="GO:0005737">
    <property type="term" value="C:cytoplasm"/>
    <property type="evidence" value="ECO:0007669"/>
    <property type="project" value="TreeGrafter"/>
</dbReference>
<accession>X0RYX3</accession>
<organism evidence="2">
    <name type="scientific">marine sediment metagenome</name>
    <dbReference type="NCBI Taxonomy" id="412755"/>
    <lineage>
        <taxon>unclassified sequences</taxon>
        <taxon>metagenomes</taxon>
        <taxon>ecological metagenomes</taxon>
    </lineage>
</organism>
<feature type="domain" description="NAD-dependent epimerase/dehydratase" evidence="1">
    <location>
        <begin position="5"/>
        <end position="183"/>
    </location>
</feature>
<gene>
    <name evidence="2" type="ORF">S01H1_13204</name>
</gene>
<reference evidence="2" key="1">
    <citation type="journal article" date="2014" name="Front. Microbiol.">
        <title>High frequency of phylogenetically diverse reductive dehalogenase-homologous genes in deep subseafloor sedimentary metagenomes.</title>
        <authorList>
            <person name="Kawai M."/>
            <person name="Futagami T."/>
            <person name="Toyoda A."/>
            <person name="Takaki Y."/>
            <person name="Nishi S."/>
            <person name="Hori S."/>
            <person name="Arai W."/>
            <person name="Tsubouchi T."/>
            <person name="Morono Y."/>
            <person name="Uchiyama I."/>
            <person name="Ito T."/>
            <person name="Fujiyama A."/>
            <person name="Inagaki F."/>
            <person name="Takami H."/>
        </authorList>
    </citation>
    <scope>NUCLEOTIDE SEQUENCE</scope>
    <source>
        <strain evidence="2">Expedition CK06-06</strain>
    </source>
</reference>
<dbReference type="PANTHER" id="PTHR48079">
    <property type="entry name" value="PROTEIN YEEZ"/>
    <property type="match status" value="1"/>
</dbReference>
<dbReference type="Gene3D" id="3.40.50.720">
    <property type="entry name" value="NAD(P)-binding Rossmann-like Domain"/>
    <property type="match status" value="1"/>
</dbReference>
<dbReference type="InterPro" id="IPR036291">
    <property type="entry name" value="NAD(P)-bd_dom_sf"/>
</dbReference>
<dbReference type="InterPro" id="IPR001509">
    <property type="entry name" value="Epimerase_deHydtase"/>
</dbReference>
<comment type="caution">
    <text evidence="2">The sequence shown here is derived from an EMBL/GenBank/DDBJ whole genome shotgun (WGS) entry which is preliminary data.</text>
</comment>
<evidence type="ECO:0000259" key="1">
    <source>
        <dbReference type="Pfam" id="PF01370"/>
    </source>
</evidence>
<name>X0RYX3_9ZZZZ</name>
<dbReference type="Pfam" id="PF01370">
    <property type="entry name" value="Epimerase"/>
    <property type="match status" value="1"/>
</dbReference>
<dbReference type="GO" id="GO:0004029">
    <property type="term" value="F:aldehyde dehydrogenase (NAD+) activity"/>
    <property type="evidence" value="ECO:0007669"/>
    <property type="project" value="TreeGrafter"/>
</dbReference>
<dbReference type="EMBL" id="BARS01006809">
    <property type="protein sequence ID" value="GAF74019.1"/>
    <property type="molecule type" value="Genomic_DNA"/>
</dbReference>
<dbReference type="InterPro" id="IPR051783">
    <property type="entry name" value="NAD(P)-dependent_oxidoreduct"/>
</dbReference>
<dbReference type="SUPFAM" id="SSF51735">
    <property type="entry name" value="NAD(P)-binding Rossmann-fold domains"/>
    <property type="match status" value="1"/>
</dbReference>
<proteinExistence type="predicted"/>
<dbReference type="PANTHER" id="PTHR48079:SF6">
    <property type="entry name" value="NAD(P)-BINDING DOMAIN-CONTAINING PROTEIN-RELATED"/>
    <property type="match status" value="1"/>
</dbReference>